<accession>A0ABW1NBL6</accession>
<keyword evidence="3" id="KW-1185">Reference proteome</keyword>
<dbReference type="RefSeq" id="WP_380747842.1">
    <property type="nucleotide sequence ID" value="NZ_JBHSRF010000006.1"/>
</dbReference>
<feature type="region of interest" description="Disordered" evidence="1">
    <location>
        <begin position="150"/>
        <end position="176"/>
    </location>
</feature>
<evidence type="ECO:0000256" key="1">
    <source>
        <dbReference type="SAM" id="MobiDB-lite"/>
    </source>
</evidence>
<gene>
    <name evidence="2" type="ORF">ACFP1K_06210</name>
</gene>
<dbReference type="Proteomes" id="UP001596137">
    <property type="component" value="Unassembled WGS sequence"/>
</dbReference>
<dbReference type="EMBL" id="JBHSRF010000006">
    <property type="protein sequence ID" value="MFC6080745.1"/>
    <property type="molecule type" value="Genomic_DNA"/>
</dbReference>
<organism evidence="2 3">
    <name type="scientific">Sphaerisporangium aureirubrum</name>
    <dbReference type="NCBI Taxonomy" id="1544736"/>
    <lineage>
        <taxon>Bacteria</taxon>
        <taxon>Bacillati</taxon>
        <taxon>Actinomycetota</taxon>
        <taxon>Actinomycetes</taxon>
        <taxon>Streptosporangiales</taxon>
        <taxon>Streptosporangiaceae</taxon>
        <taxon>Sphaerisporangium</taxon>
    </lineage>
</organism>
<name>A0ABW1NBL6_9ACTN</name>
<protein>
    <submittedName>
        <fullName evidence="2">TIGR04222 domain-containing membrane protein</fullName>
    </submittedName>
</protein>
<evidence type="ECO:0000313" key="3">
    <source>
        <dbReference type="Proteomes" id="UP001596137"/>
    </source>
</evidence>
<dbReference type="InterPro" id="IPR026467">
    <property type="entry name" value="Ser/Gly_Cys_C_dom"/>
</dbReference>
<comment type="caution">
    <text evidence="2">The sequence shown here is derived from an EMBL/GenBank/DDBJ whole genome shotgun (WGS) entry which is preliminary data.</text>
</comment>
<dbReference type="NCBIfam" id="TIGR04222">
    <property type="entry name" value="near_uncomplex"/>
    <property type="match status" value="1"/>
</dbReference>
<evidence type="ECO:0000313" key="2">
    <source>
        <dbReference type="EMBL" id="MFC6080745.1"/>
    </source>
</evidence>
<sequence length="200" mass="20702">MDARGDLDLYETAYLCGGARRVAMVALVGLCEDGRAEVQPGMHRVMILRPESRDAVEAAVLSCVPEGGRHLGYAVATVASSLAVDAVGDALRERGLVTRRKGTPSLRGRKALRALDGEIRDGGSLRNVAVVGMTGIGDVRLRNSFAIQERADTGTRRSRRWRSPSGPLDHSIDSGIGYGAASAGGWDGGSGDGGGGGDGG</sequence>
<reference evidence="3" key="1">
    <citation type="journal article" date="2019" name="Int. J. Syst. Evol. Microbiol.">
        <title>The Global Catalogue of Microorganisms (GCM) 10K type strain sequencing project: providing services to taxonomists for standard genome sequencing and annotation.</title>
        <authorList>
            <consortium name="The Broad Institute Genomics Platform"/>
            <consortium name="The Broad Institute Genome Sequencing Center for Infectious Disease"/>
            <person name="Wu L."/>
            <person name="Ma J."/>
        </authorList>
    </citation>
    <scope>NUCLEOTIDE SEQUENCE [LARGE SCALE GENOMIC DNA]</scope>
    <source>
        <strain evidence="3">JCM 30346</strain>
    </source>
</reference>
<proteinExistence type="predicted"/>